<proteinExistence type="predicted"/>
<dbReference type="InterPro" id="IPR036388">
    <property type="entry name" value="WH-like_DNA-bd_sf"/>
</dbReference>
<evidence type="ECO:0000313" key="2">
    <source>
        <dbReference type="EMBL" id="MBB6389719.1"/>
    </source>
</evidence>
<dbReference type="SMART" id="SM00418">
    <property type="entry name" value="HTH_ARSR"/>
    <property type="match status" value="1"/>
</dbReference>
<comment type="caution">
    <text evidence="2">The sequence shown here is derived from an EMBL/GenBank/DDBJ whole genome shotgun (WGS) entry which is preliminary data.</text>
</comment>
<reference evidence="2 3" key="1">
    <citation type="submission" date="2020-08" db="EMBL/GenBank/DDBJ databases">
        <title>Sequencing the genomes of 1000 actinobacteria strains.</title>
        <authorList>
            <person name="Klenk H.-P."/>
        </authorList>
    </citation>
    <scope>NUCLEOTIDE SEQUENCE [LARGE SCALE GENOMIC DNA]</scope>
    <source>
        <strain evidence="2 3">DSM 12511</strain>
    </source>
</reference>
<protein>
    <submittedName>
        <fullName evidence="2">DNA-binding transcriptional ArsR family regulator</fullName>
    </submittedName>
</protein>
<accession>A0A7X0KT41</accession>
<evidence type="ECO:0000313" key="3">
    <source>
        <dbReference type="Proteomes" id="UP000537775"/>
    </source>
</evidence>
<dbReference type="RefSeq" id="WP_184749017.1">
    <property type="nucleotide sequence ID" value="NZ_BAAAJR010000012.1"/>
</dbReference>
<dbReference type="AlphaFoldDB" id="A0A7X0KT41"/>
<dbReference type="InterPro" id="IPR011991">
    <property type="entry name" value="ArsR-like_HTH"/>
</dbReference>
<dbReference type="GO" id="GO:0003700">
    <property type="term" value="F:DNA-binding transcription factor activity"/>
    <property type="evidence" value="ECO:0007669"/>
    <property type="project" value="InterPro"/>
</dbReference>
<dbReference type="Gene3D" id="1.10.10.10">
    <property type="entry name" value="Winged helix-like DNA-binding domain superfamily/Winged helix DNA-binding domain"/>
    <property type="match status" value="1"/>
</dbReference>
<gene>
    <name evidence="2" type="ORF">HD594_000032</name>
</gene>
<keyword evidence="3" id="KW-1185">Reference proteome</keyword>
<feature type="domain" description="HTH arsR-type" evidence="1">
    <location>
        <begin position="8"/>
        <end position="86"/>
    </location>
</feature>
<sequence>MTSSRSDLVLHPVRLRIVLECSSNDVTARELADRMPDVPQATLYRHISALADAGVLRVVSERRIRGGVERTFRVADGAAGLDSGDAAAMSADEHREGFAVFAGALISAFSRYLDLPDARPSEDPVGYRQVALWLSEDELRAMVAALSGALQPFLGNEPTPDRRRVLFSTVLMPDAGAEASA</sequence>
<organism evidence="2 3">
    <name type="scientific">Microbacterium thalassium</name>
    <dbReference type="NCBI Taxonomy" id="362649"/>
    <lineage>
        <taxon>Bacteria</taxon>
        <taxon>Bacillati</taxon>
        <taxon>Actinomycetota</taxon>
        <taxon>Actinomycetes</taxon>
        <taxon>Micrococcales</taxon>
        <taxon>Microbacteriaceae</taxon>
        <taxon>Microbacterium</taxon>
    </lineage>
</organism>
<dbReference type="GO" id="GO:0003677">
    <property type="term" value="F:DNA binding"/>
    <property type="evidence" value="ECO:0007669"/>
    <property type="project" value="UniProtKB-KW"/>
</dbReference>
<dbReference type="CDD" id="cd00090">
    <property type="entry name" value="HTH_ARSR"/>
    <property type="match status" value="1"/>
</dbReference>
<dbReference type="Proteomes" id="UP000537775">
    <property type="component" value="Unassembled WGS sequence"/>
</dbReference>
<evidence type="ECO:0000259" key="1">
    <source>
        <dbReference type="SMART" id="SM00418"/>
    </source>
</evidence>
<name>A0A7X0KT41_9MICO</name>
<dbReference type="InterPro" id="IPR036390">
    <property type="entry name" value="WH_DNA-bd_sf"/>
</dbReference>
<keyword evidence="2" id="KW-0238">DNA-binding</keyword>
<dbReference type="InterPro" id="IPR001845">
    <property type="entry name" value="HTH_ArsR_DNA-bd_dom"/>
</dbReference>
<dbReference type="SUPFAM" id="SSF46785">
    <property type="entry name" value="Winged helix' DNA-binding domain"/>
    <property type="match status" value="1"/>
</dbReference>
<dbReference type="Pfam" id="PF12840">
    <property type="entry name" value="HTH_20"/>
    <property type="match status" value="1"/>
</dbReference>
<dbReference type="Gene3D" id="6.10.140.2180">
    <property type="match status" value="1"/>
</dbReference>
<dbReference type="EMBL" id="JACHML010000001">
    <property type="protein sequence ID" value="MBB6389719.1"/>
    <property type="molecule type" value="Genomic_DNA"/>
</dbReference>